<gene>
    <name evidence="1" type="ORF">UFOVP581_44</name>
</gene>
<protein>
    <submittedName>
        <fullName evidence="1">Uncharacterized protein</fullName>
    </submittedName>
</protein>
<dbReference type="EMBL" id="LR796835">
    <property type="protein sequence ID" value="CAB4169087.1"/>
    <property type="molecule type" value="Genomic_DNA"/>
</dbReference>
<reference evidence="1" key="1">
    <citation type="submission" date="2020-04" db="EMBL/GenBank/DDBJ databases">
        <authorList>
            <person name="Chiriac C."/>
            <person name="Salcher M."/>
            <person name="Ghai R."/>
            <person name="Kavagutti S V."/>
        </authorList>
    </citation>
    <scope>NUCLEOTIDE SEQUENCE</scope>
</reference>
<accession>A0A6J5PD24</accession>
<organism evidence="1">
    <name type="scientific">uncultured Caudovirales phage</name>
    <dbReference type="NCBI Taxonomy" id="2100421"/>
    <lineage>
        <taxon>Viruses</taxon>
        <taxon>Duplodnaviria</taxon>
        <taxon>Heunggongvirae</taxon>
        <taxon>Uroviricota</taxon>
        <taxon>Caudoviricetes</taxon>
        <taxon>Peduoviridae</taxon>
        <taxon>Maltschvirus</taxon>
        <taxon>Maltschvirus maltsch</taxon>
    </lineage>
</organism>
<sequence>MNIKEAIIAACRFTECDGLYNPETACGCDINDLMPCGEPSPDCELGYKSTHSKTGQWVIADSPSLSDNKILGIIQES</sequence>
<name>A0A6J5PD24_9CAUD</name>
<proteinExistence type="predicted"/>
<evidence type="ECO:0000313" key="1">
    <source>
        <dbReference type="EMBL" id="CAB4169087.1"/>
    </source>
</evidence>